<dbReference type="FunFam" id="3.30.230.70:FF:000001">
    <property type="entry name" value="Polyribonucleotide nucleotidyltransferase"/>
    <property type="match status" value="1"/>
</dbReference>
<dbReference type="CDD" id="cd04472">
    <property type="entry name" value="S1_PNPase"/>
    <property type="match status" value="1"/>
</dbReference>
<dbReference type="Gene3D" id="3.30.230.70">
    <property type="entry name" value="GHMP Kinase, N-terminal domain"/>
    <property type="match status" value="2"/>
</dbReference>
<dbReference type="SUPFAM" id="SSF50249">
    <property type="entry name" value="Nucleic acid-binding proteins"/>
    <property type="match status" value="1"/>
</dbReference>
<dbReference type="AlphaFoldDB" id="A0A419SB33"/>
<evidence type="ECO:0000256" key="1">
    <source>
        <dbReference type="ARBA" id="ARBA00007404"/>
    </source>
</evidence>
<dbReference type="InterPro" id="IPR001247">
    <property type="entry name" value="ExoRNase_PH_dom1"/>
</dbReference>
<dbReference type="InterPro" id="IPR036456">
    <property type="entry name" value="PNPase_PH_RNA-bd_sf"/>
</dbReference>
<dbReference type="PANTHER" id="PTHR11252:SF0">
    <property type="entry name" value="POLYRIBONUCLEOTIDE NUCLEOTIDYLTRANSFERASE 1, MITOCHONDRIAL"/>
    <property type="match status" value="1"/>
</dbReference>
<dbReference type="GO" id="GO:0003723">
    <property type="term" value="F:RNA binding"/>
    <property type="evidence" value="ECO:0007669"/>
    <property type="project" value="UniProtKB-UniRule"/>
</dbReference>
<comment type="function">
    <text evidence="8">Involved in mRNA degradation. Catalyzes the phosphorolysis of single-stranded polyribonucleotides processively in the 3'- to 5'-direction.</text>
</comment>
<dbReference type="SMART" id="SM00316">
    <property type="entry name" value="S1"/>
    <property type="match status" value="1"/>
</dbReference>
<keyword evidence="7 8" id="KW-0694">RNA-binding</keyword>
<evidence type="ECO:0000259" key="9">
    <source>
        <dbReference type="PROSITE" id="PS50126"/>
    </source>
</evidence>
<dbReference type="GO" id="GO:0005829">
    <property type="term" value="C:cytosol"/>
    <property type="evidence" value="ECO:0007669"/>
    <property type="project" value="TreeGrafter"/>
</dbReference>
<dbReference type="CDD" id="cd11363">
    <property type="entry name" value="RNase_PH_PNPase_1"/>
    <property type="match status" value="1"/>
</dbReference>
<protein>
    <recommendedName>
        <fullName evidence="8">Polyribonucleotide nucleotidyltransferase</fullName>
        <ecNumber evidence="8">2.7.7.8</ecNumber>
    </recommendedName>
    <alternativeName>
        <fullName evidence="8">Polynucleotide phosphorylase</fullName>
        <shortName evidence="8">PNPase</shortName>
    </alternativeName>
</protein>
<dbReference type="CDD" id="cd11364">
    <property type="entry name" value="RNase_PH_PNPase_2"/>
    <property type="match status" value="1"/>
</dbReference>
<dbReference type="SUPFAM" id="SSF46915">
    <property type="entry name" value="Polynucleotide phosphorylase/guanosine pentaphosphate synthase (PNPase/GPSI), domain 3"/>
    <property type="match status" value="1"/>
</dbReference>
<dbReference type="PROSITE" id="PS50084">
    <property type="entry name" value="KH_TYPE_1"/>
    <property type="match status" value="1"/>
</dbReference>
<dbReference type="InterPro" id="IPR020568">
    <property type="entry name" value="Ribosomal_Su5_D2-typ_SF"/>
</dbReference>
<comment type="cofactor">
    <cofactor evidence="8">
        <name>Mg(2+)</name>
        <dbReference type="ChEBI" id="CHEBI:18420"/>
    </cofactor>
</comment>
<dbReference type="GO" id="GO:0006402">
    <property type="term" value="P:mRNA catabolic process"/>
    <property type="evidence" value="ECO:0007669"/>
    <property type="project" value="UniProtKB-UniRule"/>
</dbReference>
<evidence type="ECO:0000256" key="7">
    <source>
        <dbReference type="ARBA" id="ARBA00022884"/>
    </source>
</evidence>
<accession>A0A419SB33</accession>
<dbReference type="GO" id="GO:0000175">
    <property type="term" value="F:3'-5'-RNA exonuclease activity"/>
    <property type="evidence" value="ECO:0007669"/>
    <property type="project" value="TreeGrafter"/>
</dbReference>
<dbReference type="InterPro" id="IPR003029">
    <property type="entry name" value="S1_domain"/>
</dbReference>
<dbReference type="PIRSF" id="PIRSF005499">
    <property type="entry name" value="PNPase"/>
    <property type="match status" value="1"/>
</dbReference>
<keyword evidence="3 8" id="KW-0808">Transferase</keyword>
<evidence type="ECO:0000256" key="5">
    <source>
        <dbReference type="ARBA" id="ARBA00022723"/>
    </source>
</evidence>
<dbReference type="RefSeq" id="WP_120180442.1">
    <property type="nucleotide sequence ID" value="NZ_MBTA01000002.1"/>
</dbReference>
<keyword evidence="5 8" id="KW-0479">Metal-binding</keyword>
<dbReference type="GO" id="GO:0006396">
    <property type="term" value="P:RNA processing"/>
    <property type="evidence" value="ECO:0007669"/>
    <property type="project" value="InterPro"/>
</dbReference>
<evidence type="ECO:0000313" key="10">
    <source>
        <dbReference type="EMBL" id="RKD19512.1"/>
    </source>
</evidence>
<organism evidence="10 11">
    <name type="scientific">Pelobium manganitolerans</name>
    <dbReference type="NCBI Taxonomy" id="1842495"/>
    <lineage>
        <taxon>Bacteria</taxon>
        <taxon>Pseudomonadati</taxon>
        <taxon>Bacteroidota</taxon>
        <taxon>Sphingobacteriia</taxon>
        <taxon>Sphingobacteriales</taxon>
        <taxon>Sphingobacteriaceae</taxon>
        <taxon>Pelobium</taxon>
    </lineage>
</organism>
<dbReference type="InterPro" id="IPR012340">
    <property type="entry name" value="NA-bd_OB-fold"/>
</dbReference>
<dbReference type="Pfam" id="PF01138">
    <property type="entry name" value="RNase_PH"/>
    <property type="match status" value="2"/>
</dbReference>
<evidence type="ECO:0000256" key="3">
    <source>
        <dbReference type="ARBA" id="ARBA00022679"/>
    </source>
</evidence>
<dbReference type="Gene3D" id="2.40.50.140">
    <property type="entry name" value="Nucleic acid-binding proteins"/>
    <property type="match status" value="1"/>
</dbReference>
<evidence type="ECO:0000256" key="2">
    <source>
        <dbReference type="ARBA" id="ARBA00022490"/>
    </source>
</evidence>
<dbReference type="InterPro" id="IPR015847">
    <property type="entry name" value="ExoRNase_PH_dom2"/>
</dbReference>
<dbReference type="Pfam" id="PF03726">
    <property type="entry name" value="PNPase"/>
    <property type="match status" value="1"/>
</dbReference>
<dbReference type="SUPFAM" id="SSF54211">
    <property type="entry name" value="Ribosomal protein S5 domain 2-like"/>
    <property type="match status" value="2"/>
</dbReference>
<dbReference type="Proteomes" id="UP000283433">
    <property type="component" value="Unassembled WGS sequence"/>
</dbReference>
<keyword evidence="4 8" id="KW-0548">Nucleotidyltransferase</keyword>
<dbReference type="EC" id="2.7.7.8" evidence="8"/>
<dbReference type="NCBIfam" id="TIGR03591">
    <property type="entry name" value="polynuc_phos"/>
    <property type="match status" value="1"/>
</dbReference>
<dbReference type="GO" id="GO:0004654">
    <property type="term" value="F:polyribonucleotide nucleotidyltransferase activity"/>
    <property type="evidence" value="ECO:0007669"/>
    <property type="project" value="UniProtKB-UniRule"/>
</dbReference>
<dbReference type="FunFam" id="3.30.230.70:FF:000002">
    <property type="entry name" value="Polyribonucleotide nucleotidyltransferase"/>
    <property type="match status" value="1"/>
</dbReference>
<dbReference type="InterPro" id="IPR036612">
    <property type="entry name" value="KH_dom_type_1_sf"/>
</dbReference>
<dbReference type="PANTHER" id="PTHR11252">
    <property type="entry name" value="POLYRIBONUCLEOTIDE NUCLEOTIDYLTRANSFERASE"/>
    <property type="match status" value="1"/>
</dbReference>
<feature type="binding site" evidence="8">
    <location>
        <position position="492"/>
    </location>
    <ligand>
        <name>Mg(2+)</name>
        <dbReference type="ChEBI" id="CHEBI:18420"/>
    </ligand>
</feature>
<keyword evidence="2 8" id="KW-0963">Cytoplasm</keyword>
<keyword evidence="6 8" id="KW-0460">Magnesium</keyword>
<dbReference type="GO" id="GO:0000287">
    <property type="term" value="F:magnesium ion binding"/>
    <property type="evidence" value="ECO:0007669"/>
    <property type="project" value="UniProtKB-UniRule"/>
</dbReference>
<dbReference type="Pfam" id="PF00575">
    <property type="entry name" value="S1"/>
    <property type="match status" value="1"/>
</dbReference>
<dbReference type="NCBIfam" id="NF008805">
    <property type="entry name" value="PRK11824.1"/>
    <property type="match status" value="1"/>
</dbReference>
<name>A0A419SB33_9SPHI</name>
<dbReference type="InterPro" id="IPR027408">
    <property type="entry name" value="PNPase/RNase_PH_dom_sf"/>
</dbReference>
<comment type="catalytic activity">
    <reaction evidence="8">
        <text>RNA(n+1) + phosphate = RNA(n) + a ribonucleoside 5'-diphosphate</text>
        <dbReference type="Rhea" id="RHEA:22096"/>
        <dbReference type="Rhea" id="RHEA-COMP:14527"/>
        <dbReference type="Rhea" id="RHEA-COMP:17342"/>
        <dbReference type="ChEBI" id="CHEBI:43474"/>
        <dbReference type="ChEBI" id="CHEBI:57930"/>
        <dbReference type="ChEBI" id="CHEBI:140395"/>
        <dbReference type="EC" id="2.7.7.8"/>
    </reaction>
</comment>
<dbReference type="SUPFAM" id="SSF54791">
    <property type="entry name" value="Eukaryotic type KH-domain (KH-domain type I)"/>
    <property type="match status" value="1"/>
</dbReference>
<comment type="similarity">
    <text evidence="1 8">Belongs to the polyribonucleotide nucleotidyltransferase family.</text>
</comment>
<dbReference type="FunFam" id="3.30.1370.10:FF:000001">
    <property type="entry name" value="Polyribonucleotide nucleotidyltransferase"/>
    <property type="match status" value="1"/>
</dbReference>
<evidence type="ECO:0000256" key="6">
    <source>
        <dbReference type="ARBA" id="ARBA00022842"/>
    </source>
</evidence>
<keyword evidence="11" id="KW-1185">Reference proteome</keyword>
<dbReference type="InterPro" id="IPR012162">
    <property type="entry name" value="PNPase"/>
</dbReference>
<dbReference type="InterPro" id="IPR015848">
    <property type="entry name" value="PNPase_PH_RNA-bd_bac/org-type"/>
</dbReference>
<dbReference type="CDD" id="cd02393">
    <property type="entry name" value="KH-I_PNPase"/>
    <property type="match status" value="1"/>
</dbReference>
<evidence type="ECO:0000313" key="11">
    <source>
        <dbReference type="Proteomes" id="UP000283433"/>
    </source>
</evidence>
<evidence type="ECO:0000256" key="4">
    <source>
        <dbReference type="ARBA" id="ARBA00022695"/>
    </source>
</evidence>
<dbReference type="InterPro" id="IPR004088">
    <property type="entry name" value="KH_dom_type_1"/>
</dbReference>
<dbReference type="PROSITE" id="PS50126">
    <property type="entry name" value="S1"/>
    <property type="match status" value="1"/>
</dbReference>
<proteinExistence type="inferred from homology"/>
<comment type="caution">
    <text evidence="10">The sequence shown here is derived from an EMBL/GenBank/DDBJ whole genome shotgun (WGS) entry which is preliminary data.</text>
</comment>
<dbReference type="OrthoDB" id="9804305at2"/>
<dbReference type="InterPro" id="IPR036345">
    <property type="entry name" value="ExoRNase_PH_dom2_sf"/>
</dbReference>
<sequence length="714" mass="78132">MSLNVIKQSIDLGEGRIIEIETGKLAKQADGSVVVKQGDTMLLATVVSNKDAKEGVDFLPLSVDYQEKYAASGRIPGGFLRREARLSDYEVLISRLVDRALRPLFPEDYHAETQVMISLISSDKDIMPDALAGLAASAAIAVSDIPFNGPISEVRVAKIDGQLVINPSRTDLERASLEFIVAGSAKDINMVEGESDEISEAELVEAIQFAHEAIKKQVAAQEELTRLVGKTEKRTYSHEDSDLELKAKITKDTYDKVYAVAKSNLGKDDRSSQFKAIQTEVLEALGEDASEGTKFLAKKYFHDVQYDAVRALLLNEGIRLDGRSTTQIRPIWSEVGYLPSAHGSAIFTRGETQSLTTVTLGAKADEQMIDGAFINGYNRFMLHYNFPAFSTGEARPNRGVGRREVGHGNLAMRAIKKVLPSDEENPYTIRVVSDILESNGSSSMATVCAGTLALMDAGVQLKAPVTGIAMGLITDENTGKYAILSDILGDEDHLGDMDFKVTGTAKGITACQMDLKVNGLSYEVLSKALDQAKDGRLHILGEIEKTLSKPREDYKPHAPRIVSMVIDKEFIGAIIGPGGKIIQEMQRETGATINIEEKDNRGYIQIFADNKAAIDQATTRIKNIVAKPEVGEVYEGKVKSIMPFGAFVEIMPGKDGLLHISEIDWKRFETMDGIFQVGDEVRVKLLDIDKQGKLKLSRKALLPRPPKEPAKQDA</sequence>
<reference evidence="10 11" key="1">
    <citation type="submission" date="2016-07" db="EMBL/GenBank/DDBJ databases">
        <title>Genome of Pelobium manganitolerans.</title>
        <authorList>
            <person name="Wu S."/>
            <person name="Wang G."/>
        </authorList>
    </citation>
    <scope>NUCLEOTIDE SEQUENCE [LARGE SCALE GENOMIC DNA]</scope>
    <source>
        <strain evidence="10 11">YS-25</strain>
    </source>
</reference>
<dbReference type="HAMAP" id="MF_01595">
    <property type="entry name" value="PNPase"/>
    <property type="match status" value="1"/>
</dbReference>
<dbReference type="SMART" id="SM00322">
    <property type="entry name" value="KH"/>
    <property type="match status" value="1"/>
</dbReference>
<dbReference type="FunFam" id="2.40.50.140:FF:000189">
    <property type="entry name" value="Polyribonucleotide nucleotidyltransferase, putative"/>
    <property type="match status" value="1"/>
</dbReference>
<feature type="domain" description="S1 motif" evidence="9">
    <location>
        <begin position="631"/>
        <end position="699"/>
    </location>
</feature>
<dbReference type="Pfam" id="PF03725">
    <property type="entry name" value="RNase_PH_C"/>
    <property type="match status" value="1"/>
</dbReference>
<gene>
    <name evidence="8" type="primary">pnp</name>
    <name evidence="10" type="ORF">BCY91_12980</name>
</gene>
<dbReference type="SUPFAM" id="SSF55666">
    <property type="entry name" value="Ribonuclease PH domain 2-like"/>
    <property type="match status" value="2"/>
</dbReference>
<dbReference type="EMBL" id="MBTA01000002">
    <property type="protein sequence ID" value="RKD19512.1"/>
    <property type="molecule type" value="Genomic_DNA"/>
</dbReference>
<feature type="binding site" evidence="8">
    <location>
        <position position="498"/>
    </location>
    <ligand>
        <name>Mg(2+)</name>
        <dbReference type="ChEBI" id="CHEBI:18420"/>
    </ligand>
</feature>
<evidence type="ECO:0000256" key="8">
    <source>
        <dbReference type="HAMAP-Rule" id="MF_01595"/>
    </source>
</evidence>
<comment type="subcellular location">
    <subcellularLocation>
        <location evidence="8">Cytoplasm</location>
    </subcellularLocation>
</comment>
<dbReference type="InterPro" id="IPR004087">
    <property type="entry name" value="KH_dom"/>
</dbReference>
<dbReference type="Gene3D" id="3.30.1370.10">
    <property type="entry name" value="K Homology domain, type 1"/>
    <property type="match status" value="1"/>
</dbReference>
<dbReference type="Pfam" id="PF00013">
    <property type="entry name" value="KH_1"/>
    <property type="match status" value="1"/>
</dbReference>